<reference evidence="1 2" key="1">
    <citation type="journal article" date="2015" name="Nature">
        <title>rRNA introns, odd ribosomes, and small enigmatic genomes across a large radiation of phyla.</title>
        <authorList>
            <person name="Brown C.T."/>
            <person name="Hug L.A."/>
            <person name="Thomas B.C."/>
            <person name="Sharon I."/>
            <person name="Castelle C.J."/>
            <person name="Singh A."/>
            <person name="Wilkins M.J."/>
            <person name="Williams K.H."/>
            <person name="Banfield J.F."/>
        </authorList>
    </citation>
    <scope>NUCLEOTIDE SEQUENCE [LARGE SCALE GENOMIC DNA]</scope>
</reference>
<sequence>MSTEDLQNKFYLLNLKLKYYEDKLTKEMVGYRGVIHESAVSEIKHSKVMVYQAMVESLKEEIEKLSKK</sequence>
<evidence type="ECO:0000313" key="2">
    <source>
        <dbReference type="Proteomes" id="UP000033944"/>
    </source>
</evidence>
<name>A0A0G0L7R8_9BACT</name>
<protein>
    <submittedName>
        <fullName evidence="1">Uncharacterized protein</fullName>
    </submittedName>
</protein>
<dbReference type="AlphaFoldDB" id="A0A0G0L7R8"/>
<accession>A0A0G0L7R8</accession>
<dbReference type="Proteomes" id="UP000033944">
    <property type="component" value="Unassembled WGS sequence"/>
</dbReference>
<evidence type="ECO:0000313" key="1">
    <source>
        <dbReference type="EMBL" id="KKQ87042.1"/>
    </source>
</evidence>
<gene>
    <name evidence="1" type="ORF">UT10_C0012G0030</name>
</gene>
<dbReference type="EMBL" id="LBVN01000012">
    <property type="protein sequence ID" value="KKQ87042.1"/>
    <property type="molecule type" value="Genomic_DNA"/>
</dbReference>
<proteinExistence type="predicted"/>
<comment type="caution">
    <text evidence="1">The sequence shown here is derived from an EMBL/GenBank/DDBJ whole genome shotgun (WGS) entry which is preliminary data.</text>
</comment>
<organism evidence="1 2">
    <name type="scientific">Candidatus Woesebacteria bacterium GW2011_GWB1_38_8b</name>
    <dbReference type="NCBI Taxonomy" id="1618571"/>
    <lineage>
        <taxon>Bacteria</taxon>
        <taxon>Candidatus Woeseibacteriota</taxon>
    </lineage>
</organism>